<gene>
    <name evidence="9" type="ORF">TTAC_LOCUS9594</name>
</gene>
<evidence type="ECO:0000256" key="5">
    <source>
        <dbReference type="ARBA" id="ARBA00048763"/>
    </source>
</evidence>
<evidence type="ECO:0000256" key="1">
    <source>
        <dbReference type="ARBA" id="ARBA00018517"/>
    </source>
</evidence>
<comment type="similarity">
    <text evidence="2">Belongs to the methyltransferase superfamily. Trimethylguanosine synthase family.</text>
</comment>
<organism evidence="11">
    <name type="scientific">Hydatigena taeniaeformis</name>
    <name type="common">Feline tapeworm</name>
    <name type="synonym">Taenia taeniaeformis</name>
    <dbReference type="NCBI Taxonomy" id="6205"/>
    <lineage>
        <taxon>Eukaryota</taxon>
        <taxon>Metazoa</taxon>
        <taxon>Spiralia</taxon>
        <taxon>Lophotrochozoa</taxon>
        <taxon>Platyhelminthes</taxon>
        <taxon>Cestoda</taxon>
        <taxon>Eucestoda</taxon>
        <taxon>Cyclophyllidea</taxon>
        <taxon>Taeniidae</taxon>
        <taxon>Hydatigera</taxon>
    </lineage>
</organism>
<dbReference type="SUPFAM" id="SSF53335">
    <property type="entry name" value="S-adenosyl-L-methionine-dependent methyltransferases"/>
    <property type="match status" value="1"/>
</dbReference>
<dbReference type="PANTHER" id="PTHR14741:SF32">
    <property type="entry name" value="TRIMETHYLGUANOSINE SYNTHASE"/>
    <property type="match status" value="1"/>
</dbReference>
<evidence type="ECO:0000256" key="4">
    <source>
        <dbReference type="ARBA" id="ARBA00048740"/>
    </source>
</evidence>
<evidence type="ECO:0000313" key="10">
    <source>
        <dbReference type="Proteomes" id="UP000274429"/>
    </source>
</evidence>
<dbReference type="CDD" id="cd02440">
    <property type="entry name" value="AdoMet_MTases"/>
    <property type="match status" value="1"/>
</dbReference>
<dbReference type="STRING" id="6205.A0A0R3X7T4"/>
<comment type="catalytic activity">
    <reaction evidence="3">
        <text>a 5'-end (N(2),N(7)-dimethyl 5'-triphosphoguanosine)-ribonucleoside in snoRNA + S-adenosyl-L-methionine = a 5'-end (N(2),N(2),N(7)-trimethyl 5'-triphosphoguanosine)-ribonucleoside in snoRNA + S-adenosyl-L-homocysteine + H(+)</text>
        <dbReference type="Rhea" id="RHEA:78507"/>
        <dbReference type="Rhea" id="RHEA-COMP:19088"/>
        <dbReference type="Rhea" id="RHEA-COMP:19090"/>
        <dbReference type="ChEBI" id="CHEBI:15378"/>
        <dbReference type="ChEBI" id="CHEBI:57856"/>
        <dbReference type="ChEBI" id="CHEBI:59789"/>
        <dbReference type="ChEBI" id="CHEBI:167623"/>
        <dbReference type="ChEBI" id="CHEBI:172880"/>
    </reaction>
    <physiologicalReaction direction="left-to-right" evidence="3">
        <dbReference type="Rhea" id="RHEA:78508"/>
    </physiologicalReaction>
</comment>
<feature type="region of interest" description="Disordered" evidence="8">
    <location>
        <begin position="78"/>
        <end position="100"/>
    </location>
</feature>
<accession>A0A0R3X7T4</accession>
<dbReference type="WBParaSite" id="TTAC_0000960901-mRNA-1">
    <property type="protein sequence ID" value="TTAC_0000960901-mRNA-1"/>
    <property type="gene ID" value="TTAC_0000960901"/>
</dbReference>
<dbReference type="Gene3D" id="3.40.50.150">
    <property type="entry name" value="Vaccinia Virus protein VP39"/>
    <property type="match status" value="1"/>
</dbReference>
<sequence length="479" mass="52608">MPIEFGVPVGDKRGSSPHSVTGFVSKGINSSSASSKPRAFGSFNSSSYADFVVKARPAKISSRYYNSLAYTLSLLQNGESDSDDSDSESSSSQCLQEEQDLRPECVVPQVDISKPSQKLDDQRGIESVLEEMRLLGLPTSFGHPKFRNQPATDLDTLFLNTLERDKGSQWFAHSLTDISKMSLSSGRRCIFRYKPPSAVSSRKHVNQKPPPEHLYEDEATVSSVEKYWAQRYRLFSRFDSGIQFNREGLFSVTPEVIAVHHARRLANMLDGPPSSHTVLDLFTGIGGNCIQLAVVGFNVVTVDISESMLQMAKANARIYGVHKRITFVHADVFDFLRDTHQRFSATLASPPWGGPTYSSSTVFSLSSLTFSGESGKSDSFFNLLEAVASVTVSGGPVALFLPRSTNAGQLFELHRRFMNAALVDVIPQLECELALIHSKPKGLTVYLYYAGGIAEEGSEATFESLSESTSDSSTFYDCD</sequence>
<feature type="region of interest" description="Disordered" evidence="8">
    <location>
        <begin position="1"/>
        <end position="21"/>
    </location>
</feature>
<comment type="catalytic activity">
    <reaction evidence="4">
        <text>a 5'-end (N(7)-methyl 5'-triphosphoguanosine)-ribonucleoside in snoRNA + S-adenosyl-L-methionine = a 5'-end (N(2),N(7)-dimethyl 5'-triphosphoguanosine)-ribonucleoside in snoRNA + S-adenosyl-L-homocysteine + H(+)</text>
        <dbReference type="Rhea" id="RHEA:78475"/>
        <dbReference type="Rhea" id="RHEA-COMP:19086"/>
        <dbReference type="Rhea" id="RHEA-COMP:19088"/>
        <dbReference type="ChEBI" id="CHEBI:15378"/>
        <dbReference type="ChEBI" id="CHEBI:57856"/>
        <dbReference type="ChEBI" id="CHEBI:59789"/>
        <dbReference type="ChEBI" id="CHEBI:156461"/>
        <dbReference type="ChEBI" id="CHEBI:172880"/>
    </reaction>
    <physiologicalReaction direction="left-to-right" evidence="4">
        <dbReference type="Rhea" id="RHEA:78476"/>
    </physiologicalReaction>
</comment>
<evidence type="ECO:0000313" key="9">
    <source>
        <dbReference type="EMBL" id="VDM34456.1"/>
    </source>
</evidence>
<dbReference type="Pfam" id="PF09445">
    <property type="entry name" value="Methyltransf_15"/>
    <property type="match status" value="1"/>
</dbReference>
<dbReference type="EMBL" id="UYWX01020910">
    <property type="protein sequence ID" value="VDM34456.1"/>
    <property type="molecule type" value="Genomic_DNA"/>
</dbReference>
<reference evidence="9 10" key="2">
    <citation type="submission" date="2018-11" db="EMBL/GenBank/DDBJ databases">
        <authorList>
            <consortium name="Pathogen Informatics"/>
        </authorList>
    </citation>
    <scope>NUCLEOTIDE SEQUENCE [LARGE SCALE GENOMIC DNA]</scope>
</reference>
<evidence type="ECO:0000256" key="3">
    <source>
        <dbReference type="ARBA" id="ARBA00047418"/>
    </source>
</evidence>
<name>A0A0R3X7T4_HYDTA</name>
<dbReference type="OrthoDB" id="194443at2759"/>
<comment type="catalytic activity">
    <reaction evidence="5">
        <text>a 5'-end (N(2),N(7)-dimethyl 5'-triphosphoguanosine)-ribonucleoside in snRNA + S-adenosyl-L-methionine = a 5'-end (N(2),N(2),N(7)-trimethyl 5'-triphosphoguanosine)-ribonucleoside in snRNA + S-adenosyl-L-homocysteine + H(+)</text>
        <dbReference type="Rhea" id="RHEA:78479"/>
        <dbReference type="Rhea" id="RHEA-COMP:19087"/>
        <dbReference type="Rhea" id="RHEA-COMP:19089"/>
        <dbReference type="ChEBI" id="CHEBI:15378"/>
        <dbReference type="ChEBI" id="CHEBI:57856"/>
        <dbReference type="ChEBI" id="CHEBI:59789"/>
        <dbReference type="ChEBI" id="CHEBI:167623"/>
        <dbReference type="ChEBI" id="CHEBI:172880"/>
    </reaction>
    <physiologicalReaction direction="left-to-right" evidence="5">
        <dbReference type="Rhea" id="RHEA:78480"/>
    </physiologicalReaction>
</comment>
<protein>
    <recommendedName>
        <fullName evidence="1">Trimethylguanosine synthase</fullName>
    </recommendedName>
    <alternativeName>
        <fullName evidence="7">Cap-specific guanine-N(2) methyltransferase</fullName>
    </alternativeName>
</protein>
<dbReference type="GO" id="GO:0071164">
    <property type="term" value="F:RNA cap trimethylguanosine synthase activity"/>
    <property type="evidence" value="ECO:0007669"/>
    <property type="project" value="TreeGrafter"/>
</dbReference>
<evidence type="ECO:0000256" key="6">
    <source>
        <dbReference type="ARBA" id="ARBA00049075"/>
    </source>
</evidence>
<dbReference type="Proteomes" id="UP000274429">
    <property type="component" value="Unassembled WGS sequence"/>
</dbReference>
<evidence type="ECO:0000256" key="2">
    <source>
        <dbReference type="ARBA" id="ARBA00025783"/>
    </source>
</evidence>
<comment type="catalytic activity">
    <reaction evidence="6">
        <text>a 5'-end (N(7)-methyl 5'-triphosphoguanosine)-ribonucleoside in snRNA + S-adenosyl-L-methionine = a 5'-end (N(2),N(7)-dimethyl 5'-triphosphoguanosine)-ribonucleoside in snRNA + S-adenosyl-L-homocysteine + H(+)</text>
        <dbReference type="Rhea" id="RHEA:78471"/>
        <dbReference type="Rhea" id="RHEA-COMP:19085"/>
        <dbReference type="Rhea" id="RHEA-COMP:19087"/>
        <dbReference type="ChEBI" id="CHEBI:15378"/>
        <dbReference type="ChEBI" id="CHEBI:57856"/>
        <dbReference type="ChEBI" id="CHEBI:59789"/>
        <dbReference type="ChEBI" id="CHEBI:156461"/>
        <dbReference type="ChEBI" id="CHEBI:172880"/>
    </reaction>
    <physiologicalReaction direction="left-to-right" evidence="6">
        <dbReference type="Rhea" id="RHEA:78472"/>
    </physiologicalReaction>
</comment>
<keyword evidence="10" id="KW-1185">Reference proteome</keyword>
<dbReference type="InterPro" id="IPR019012">
    <property type="entry name" value="RNA_cap_Gua-N2-MeTrfase"/>
</dbReference>
<evidence type="ECO:0000313" key="11">
    <source>
        <dbReference type="WBParaSite" id="TTAC_0000960901-mRNA-1"/>
    </source>
</evidence>
<dbReference type="InterPro" id="IPR029063">
    <property type="entry name" value="SAM-dependent_MTases_sf"/>
</dbReference>
<dbReference type="GO" id="GO:0005634">
    <property type="term" value="C:nucleus"/>
    <property type="evidence" value="ECO:0007669"/>
    <property type="project" value="TreeGrafter"/>
</dbReference>
<proteinExistence type="inferred from homology"/>
<reference evidence="11" key="1">
    <citation type="submission" date="2017-02" db="UniProtKB">
        <authorList>
            <consortium name="WormBaseParasite"/>
        </authorList>
    </citation>
    <scope>IDENTIFICATION</scope>
</reference>
<evidence type="ECO:0000256" key="7">
    <source>
        <dbReference type="ARBA" id="ARBA00049790"/>
    </source>
</evidence>
<evidence type="ECO:0000256" key="8">
    <source>
        <dbReference type="SAM" id="MobiDB-lite"/>
    </source>
</evidence>
<dbReference type="PANTHER" id="PTHR14741">
    <property type="entry name" value="S-ADENOSYLMETHIONINE-DEPENDENT METHYLTRANSFERASE RELATED"/>
    <property type="match status" value="1"/>
</dbReference>
<dbReference type="AlphaFoldDB" id="A0A0R3X7T4"/>